<evidence type="ECO:0000256" key="6">
    <source>
        <dbReference type="ARBA" id="ARBA00022815"/>
    </source>
</evidence>
<dbReference type="GO" id="GO:0005102">
    <property type="term" value="F:signaling receptor binding"/>
    <property type="evidence" value="ECO:0007669"/>
    <property type="project" value="TreeGrafter"/>
</dbReference>
<evidence type="ECO:0000256" key="2">
    <source>
        <dbReference type="ARBA" id="ARBA00006356"/>
    </source>
</evidence>
<evidence type="ECO:0000256" key="1">
    <source>
        <dbReference type="ARBA" id="ARBA00004613"/>
    </source>
</evidence>
<keyword evidence="12" id="KW-1185">Reference proteome</keyword>
<comment type="function">
    <text evidence="9">Efficiently inhibits forskolin-induced production of cAMP. Acts as a potent negative regulator of gonadotropin synthesis and secretion. Induces secretion of prolactin.</text>
</comment>
<organism evidence="12 13">
    <name type="scientific">Pteropus vampyrus</name>
    <name type="common">Large flying fox</name>
    <dbReference type="NCBI Taxonomy" id="132908"/>
    <lineage>
        <taxon>Eukaryota</taxon>
        <taxon>Metazoa</taxon>
        <taxon>Chordata</taxon>
        <taxon>Craniata</taxon>
        <taxon>Vertebrata</taxon>
        <taxon>Euteleostomi</taxon>
        <taxon>Mammalia</taxon>
        <taxon>Eutheria</taxon>
        <taxon>Laurasiatheria</taxon>
        <taxon>Chiroptera</taxon>
        <taxon>Yinpterochiroptera</taxon>
        <taxon>Pteropodoidea</taxon>
        <taxon>Pteropodidae</taxon>
        <taxon>Pteropodinae</taxon>
        <taxon>Pteropus</taxon>
    </lineage>
</organism>
<feature type="signal peptide" evidence="11">
    <location>
        <begin position="1"/>
        <end position="25"/>
    </location>
</feature>
<dbReference type="GeneID" id="105293166"/>
<dbReference type="RefSeq" id="XP_011359976.1">
    <property type="nucleotide sequence ID" value="XM_011361674.1"/>
</dbReference>
<comment type="function">
    <text evidence="8">Efficiently inhibits forskolin-induced production of cAMP. Blocks morphine-induced analgesia.</text>
</comment>
<evidence type="ECO:0000256" key="5">
    <source>
        <dbReference type="ARBA" id="ARBA00022729"/>
    </source>
</evidence>
<dbReference type="PANTHER" id="PTHR14403:SF6">
    <property type="entry name" value="PRO-FMRFAMIDE-RELATED NEUROPEPTIDE VF"/>
    <property type="match status" value="1"/>
</dbReference>
<feature type="region of interest" description="Disordered" evidence="10">
    <location>
        <begin position="168"/>
        <end position="195"/>
    </location>
</feature>
<evidence type="ECO:0000256" key="3">
    <source>
        <dbReference type="ARBA" id="ARBA00020574"/>
    </source>
</evidence>
<keyword evidence="4" id="KW-0964">Secreted</keyword>
<dbReference type="PANTHER" id="PTHR14403">
    <property type="entry name" value="RFAMIDE PEPTIDE GONADOTROPIN INHIBITORY HORMONE"/>
    <property type="match status" value="1"/>
</dbReference>
<evidence type="ECO:0000256" key="11">
    <source>
        <dbReference type="SAM" id="SignalP"/>
    </source>
</evidence>
<dbReference type="CTD" id="64111"/>
<dbReference type="GO" id="GO:0032277">
    <property type="term" value="P:negative regulation of gonadotropin secretion"/>
    <property type="evidence" value="ECO:0007669"/>
    <property type="project" value="TreeGrafter"/>
</dbReference>
<keyword evidence="6" id="KW-0027">Amidation</keyword>
<dbReference type="KEGG" id="pvp:105293166"/>
<evidence type="ECO:0000256" key="7">
    <source>
        <dbReference type="ARBA" id="ARBA00023320"/>
    </source>
</evidence>
<evidence type="ECO:0000256" key="4">
    <source>
        <dbReference type="ARBA" id="ARBA00022525"/>
    </source>
</evidence>
<feature type="chain" id="PRO_5027619496" description="Pro-FMRFamide-related neuropeptide VF" evidence="11">
    <location>
        <begin position="26"/>
        <end position="195"/>
    </location>
</feature>
<dbReference type="GO" id="GO:0005576">
    <property type="term" value="C:extracellular region"/>
    <property type="evidence" value="ECO:0007669"/>
    <property type="project" value="UniProtKB-SubCell"/>
</dbReference>
<comment type="subcellular location">
    <subcellularLocation>
        <location evidence="1">Secreted</location>
    </subcellularLocation>
</comment>
<dbReference type="InterPro" id="IPR026297">
    <property type="entry name" value="FMRFamide-related/fGRP"/>
</dbReference>
<protein>
    <recommendedName>
        <fullName evidence="3">Pro-FMRFamide-related neuropeptide VF</fullName>
    </recommendedName>
</protein>
<evidence type="ECO:0000256" key="10">
    <source>
        <dbReference type="SAM" id="MobiDB-lite"/>
    </source>
</evidence>
<dbReference type="Proteomes" id="UP000515202">
    <property type="component" value="Unplaced"/>
</dbReference>
<proteinExistence type="inferred from homology"/>
<evidence type="ECO:0000313" key="13">
    <source>
        <dbReference type="RefSeq" id="XP_011359976.1"/>
    </source>
</evidence>
<keyword evidence="5 11" id="KW-0732">Signal</keyword>
<accession>A0A6P3QGL6</accession>
<sequence>MEVISSKRFLLLTLVTSSLLTPIFCADELMMSKLHRKENYDKYSEPRGDLKGEKKRSLNFEELKDWGPKNVLKTNTPAVNKMPHSAANLPLRFGRTMEKESTRGMADPPLRFRGNMEESISRRVPNLPQRFGRTTAKSVTKTLGDMLQQSMHPPSVNKLLYSVTYQLQESQNPDQKHPRRLGFKKIDDTALNQEK</sequence>
<evidence type="ECO:0000313" key="12">
    <source>
        <dbReference type="Proteomes" id="UP000515202"/>
    </source>
</evidence>
<keyword evidence="7 13" id="KW-0527">Neuropeptide</keyword>
<evidence type="ECO:0000256" key="9">
    <source>
        <dbReference type="ARBA" id="ARBA00046154"/>
    </source>
</evidence>
<evidence type="ECO:0000256" key="8">
    <source>
        <dbReference type="ARBA" id="ARBA00045318"/>
    </source>
</evidence>
<reference evidence="13" key="1">
    <citation type="submission" date="2025-08" db="UniProtKB">
        <authorList>
            <consortium name="RefSeq"/>
        </authorList>
    </citation>
    <scope>IDENTIFICATION</scope>
    <source>
        <tissue evidence="13">Kidney</tissue>
    </source>
</reference>
<dbReference type="GO" id="GO:0007218">
    <property type="term" value="P:neuropeptide signaling pathway"/>
    <property type="evidence" value="ECO:0007669"/>
    <property type="project" value="UniProtKB-KW"/>
</dbReference>
<gene>
    <name evidence="13" type="primary">NPVF</name>
</gene>
<name>A0A6P3QGL6_PTEVA</name>
<dbReference type="AlphaFoldDB" id="A0A6P3QGL6"/>
<comment type="similarity">
    <text evidence="2">Belongs to the FARP (FMRFamide related peptide) family.</text>
</comment>
<dbReference type="OrthoDB" id="8834619at2759"/>
<feature type="compositionally biased region" description="Basic and acidic residues" evidence="10">
    <location>
        <begin position="184"/>
        <end position="195"/>
    </location>
</feature>